<feature type="transmembrane region" description="Helical" evidence="1">
    <location>
        <begin position="220"/>
        <end position="242"/>
    </location>
</feature>
<dbReference type="Pfam" id="PF00892">
    <property type="entry name" value="EamA"/>
    <property type="match status" value="1"/>
</dbReference>
<feature type="transmembrane region" description="Helical" evidence="1">
    <location>
        <begin position="127"/>
        <end position="143"/>
    </location>
</feature>
<dbReference type="InterPro" id="IPR037185">
    <property type="entry name" value="EmrE-like"/>
</dbReference>
<sequence length="270" mass="28699">MANMPGLHPLAPILLALGSATLFAISIQVLHQGLRFTDSETGSLLQILATTICYWILAPWLLESWYWLTPAALLFAAVGLFKPSVSANASMLGVHYLGPTPTSTLAASSPLFAAAFGVMFLDERLTLPIIIGTFAIMAGSVTLAQNGRGQAQRAWPLWALGLPLLAAFVRASGDGVTKFAMAELPSPYFAGLVSFSVSSIVAVSVYGARHRTLPRLGVRYGTGWYFLAGTINAISVFCLNKALQLGELIVVVPIVSASPFITLLISMVFI</sequence>
<reference evidence="3" key="1">
    <citation type="submission" date="2018-05" db="EMBL/GenBank/DDBJ databases">
        <authorList>
            <person name="Lanie J.A."/>
            <person name="Ng W.-L."/>
            <person name="Kazmierczak K.M."/>
            <person name="Andrzejewski T.M."/>
            <person name="Davidsen T.M."/>
            <person name="Wayne K.J."/>
            <person name="Tettelin H."/>
            <person name="Glass J.I."/>
            <person name="Rusch D."/>
            <person name="Podicherti R."/>
            <person name="Tsui H.-C.T."/>
            <person name="Winkler M.E."/>
        </authorList>
    </citation>
    <scope>NUCLEOTIDE SEQUENCE</scope>
</reference>
<feature type="domain" description="EamA" evidence="2">
    <location>
        <begin position="13"/>
        <end position="142"/>
    </location>
</feature>
<evidence type="ECO:0000256" key="1">
    <source>
        <dbReference type="SAM" id="Phobius"/>
    </source>
</evidence>
<keyword evidence="1" id="KW-0812">Transmembrane</keyword>
<organism evidence="3">
    <name type="scientific">marine metagenome</name>
    <dbReference type="NCBI Taxonomy" id="408172"/>
    <lineage>
        <taxon>unclassified sequences</taxon>
        <taxon>metagenomes</taxon>
        <taxon>ecological metagenomes</taxon>
    </lineage>
</organism>
<dbReference type="EMBL" id="UINC01039857">
    <property type="protein sequence ID" value="SVB38943.1"/>
    <property type="molecule type" value="Genomic_DNA"/>
</dbReference>
<gene>
    <name evidence="3" type="ORF">METZ01_LOCUS191797</name>
</gene>
<dbReference type="GO" id="GO:0016020">
    <property type="term" value="C:membrane"/>
    <property type="evidence" value="ECO:0007669"/>
    <property type="project" value="InterPro"/>
</dbReference>
<dbReference type="SUPFAM" id="SSF103481">
    <property type="entry name" value="Multidrug resistance efflux transporter EmrE"/>
    <property type="match status" value="1"/>
</dbReference>
<feature type="transmembrane region" description="Helical" evidence="1">
    <location>
        <begin position="12"/>
        <end position="30"/>
    </location>
</feature>
<feature type="transmembrane region" description="Helical" evidence="1">
    <location>
        <begin position="248"/>
        <end position="269"/>
    </location>
</feature>
<keyword evidence="1" id="KW-1133">Transmembrane helix</keyword>
<proteinExistence type="predicted"/>
<keyword evidence="1" id="KW-0472">Membrane</keyword>
<feature type="transmembrane region" description="Helical" evidence="1">
    <location>
        <begin position="155"/>
        <end position="173"/>
    </location>
</feature>
<evidence type="ECO:0000259" key="2">
    <source>
        <dbReference type="Pfam" id="PF00892"/>
    </source>
</evidence>
<accession>A0A382DMU8</accession>
<name>A0A382DMU8_9ZZZZ</name>
<evidence type="ECO:0000313" key="3">
    <source>
        <dbReference type="EMBL" id="SVB38943.1"/>
    </source>
</evidence>
<protein>
    <recommendedName>
        <fullName evidence="2">EamA domain-containing protein</fullName>
    </recommendedName>
</protein>
<feature type="transmembrane region" description="Helical" evidence="1">
    <location>
        <begin position="42"/>
        <end position="58"/>
    </location>
</feature>
<dbReference type="InterPro" id="IPR000620">
    <property type="entry name" value="EamA_dom"/>
</dbReference>
<dbReference type="AlphaFoldDB" id="A0A382DMU8"/>
<feature type="non-terminal residue" evidence="3">
    <location>
        <position position="270"/>
    </location>
</feature>
<feature type="transmembrane region" description="Helical" evidence="1">
    <location>
        <begin position="188"/>
        <end position="208"/>
    </location>
</feature>